<feature type="region of interest" description="Disordered" evidence="1">
    <location>
        <begin position="1"/>
        <end position="28"/>
    </location>
</feature>
<evidence type="ECO:0000313" key="2">
    <source>
        <dbReference type="EMBL" id="MDN3575073.1"/>
    </source>
</evidence>
<comment type="caution">
    <text evidence="2">The sequence shown here is derived from an EMBL/GenBank/DDBJ whole genome shotgun (WGS) entry which is preliminary data.</text>
</comment>
<dbReference type="Gene3D" id="1.10.1220.10">
    <property type="entry name" value="Met repressor-like"/>
    <property type="match status" value="1"/>
</dbReference>
<protein>
    <submittedName>
        <fullName evidence="2">Uncharacterized protein</fullName>
    </submittedName>
</protein>
<feature type="compositionally biased region" description="Basic and acidic residues" evidence="1">
    <location>
        <begin position="190"/>
        <end position="211"/>
    </location>
</feature>
<dbReference type="RefSeq" id="WP_238293422.1">
    <property type="nucleotide sequence ID" value="NZ_BPQS01000069.1"/>
</dbReference>
<sequence length="228" mass="25317">MKKPERSRRARGSEPARAPVTTKITPRLRSRLEASAEKGTRTLGSEIEHRLELSFRLNLTGQEGIGAVFDNQSATDFLSSVGSVFGDLLRMCSDRGLSEMETRKSLRAALSVLVSRHLWMGETFPDADNNASSADGKLRDLPPGQLGRRLAVEHMIWDAAWSDRAAVDDALDGRVANRWTGDGSVIELGKPPKSDPARRAPKDLSLDEIEADPRFEKQKNLHLYKRID</sequence>
<name>A0ABT8AYZ7_9HYPH</name>
<evidence type="ECO:0000313" key="3">
    <source>
        <dbReference type="Proteomes" id="UP001244297"/>
    </source>
</evidence>
<evidence type="ECO:0000256" key="1">
    <source>
        <dbReference type="SAM" id="MobiDB-lite"/>
    </source>
</evidence>
<keyword evidence="3" id="KW-1185">Reference proteome</keyword>
<accession>A0ABT8AYZ7</accession>
<reference evidence="3" key="1">
    <citation type="journal article" date="2019" name="Int. J. Syst. Evol. Microbiol.">
        <title>The Global Catalogue of Microorganisms (GCM) 10K type strain sequencing project: providing services to taxonomists for standard genome sequencing and annotation.</title>
        <authorList>
            <consortium name="The Broad Institute Genomics Platform"/>
            <consortium name="The Broad Institute Genome Sequencing Center for Infectious Disease"/>
            <person name="Wu L."/>
            <person name="Ma J."/>
        </authorList>
    </citation>
    <scope>NUCLEOTIDE SEQUENCE [LARGE SCALE GENOMIC DNA]</scope>
    <source>
        <strain evidence="3">CECT 7806</strain>
    </source>
</reference>
<dbReference type="EMBL" id="JAUFPT010000140">
    <property type="protein sequence ID" value="MDN3575073.1"/>
    <property type="molecule type" value="Genomic_DNA"/>
</dbReference>
<feature type="region of interest" description="Disordered" evidence="1">
    <location>
        <begin position="182"/>
        <end position="211"/>
    </location>
</feature>
<gene>
    <name evidence="2" type="ORF">QWZ18_31310</name>
</gene>
<dbReference type="InterPro" id="IPR013321">
    <property type="entry name" value="Arc_rbn_hlx_hlx"/>
</dbReference>
<dbReference type="Proteomes" id="UP001244297">
    <property type="component" value="Unassembled WGS sequence"/>
</dbReference>
<feature type="compositionally biased region" description="Basic residues" evidence="1">
    <location>
        <begin position="1"/>
        <end position="10"/>
    </location>
</feature>
<organism evidence="2 3">
    <name type="scientific">Methylobacterium longum</name>
    <dbReference type="NCBI Taxonomy" id="767694"/>
    <lineage>
        <taxon>Bacteria</taxon>
        <taxon>Pseudomonadati</taxon>
        <taxon>Pseudomonadota</taxon>
        <taxon>Alphaproteobacteria</taxon>
        <taxon>Hyphomicrobiales</taxon>
        <taxon>Methylobacteriaceae</taxon>
        <taxon>Methylobacterium</taxon>
    </lineage>
</organism>
<proteinExistence type="predicted"/>